<dbReference type="Proteomes" id="UP001162640">
    <property type="component" value="Unassembled WGS sequence"/>
</dbReference>
<organism evidence="8 9">
    <name type="scientific">Triparma laevis f. inornata</name>
    <dbReference type="NCBI Taxonomy" id="1714386"/>
    <lineage>
        <taxon>Eukaryota</taxon>
        <taxon>Sar</taxon>
        <taxon>Stramenopiles</taxon>
        <taxon>Ochrophyta</taxon>
        <taxon>Bolidophyceae</taxon>
        <taxon>Parmales</taxon>
        <taxon>Triparmaceae</taxon>
        <taxon>Triparma</taxon>
    </lineage>
</organism>
<dbReference type="EMBL" id="BLQM01000105">
    <property type="protein sequence ID" value="GMH64150.1"/>
    <property type="molecule type" value="Genomic_DNA"/>
</dbReference>
<reference evidence="9" key="1">
    <citation type="journal article" date="2023" name="Commun. Biol.">
        <title>Genome analysis of Parmales, the sister group of diatoms, reveals the evolutionary specialization of diatoms from phago-mixotrophs to photoautotrophs.</title>
        <authorList>
            <person name="Ban H."/>
            <person name="Sato S."/>
            <person name="Yoshikawa S."/>
            <person name="Yamada K."/>
            <person name="Nakamura Y."/>
            <person name="Ichinomiya M."/>
            <person name="Sato N."/>
            <person name="Blanc-Mathieu R."/>
            <person name="Endo H."/>
            <person name="Kuwata A."/>
            <person name="Ogata H."/>
        </authorList>
    </citation>
    <scope>NUCLEOTIDE SEQUENCE [LARGE SCALE GENOMIC DNA]</scope>
</reference>
<dbReference type="InterPro" id="IPR007630">
    <property type="entry name" value="RNA_pol_sigma70_r4"/>
</dbReference>
<dbReference type="InterPro" id="IPR013324">
    <property type="entry name" value="RNA_pol_sigma_r3/r4-like"/>
</dbReference>
<evidence type="ECO:0000256" key="1">
    <source>
        <dbReference type="ARBA" id="ARBA00007788"/>
    </source>
</evidence>
<evidence type="ECO:0000259" key="7">
    <source>
        <dbReference type="PROSITE" id="PS00715"/>
    </source>
</evidence>
<feature type="domain" description="RNA polymerase sigma-70" evidence="7">
    <location>
        <begin position="277"/>
        <end position="290"/>
    </location>
</feature>
<evidence type="ECO:0000256" key="2">
    <source>
        <dbReference type="ARBA" id="ARBA00023015"/>
    </source>
</evidence>
<keyword evidence="2" id="KW-0805">Transcription regulation</keyword>
<proteinExistence type="inferred from homology"/>
<dbReference type="PROSITE" id="PS00715">
    <property type="entry name" value="SIGMA70_1"/>
    <property type="match status" value="1"/>
</dbReference>
<gene>
    <name evidence="8" type="ORF">TL16_g03896</name>
</gene>
<evidence type="ECO:0000256" key="3">
    <source>
        <dbReference type="ARBA" id="ARBA00023082"/>
    </source>
</evidence>
<dbReference type="PANTHER" id="PTHR30603:SF47">
    <property type="entry name" value="RNA POLYMERASE SIGMA FACTOR SIGD, CHLOROPLASTIC"/>
    <property type="match status" value="1"/>
</dbReference>
<dbReference type="InterPro" id="IPR036388">
    <property type="entry name" value="WH-like_DNA-bd_sf"/>
</dbReference>
<dbReference type="GO" id="GO:0016987">
    <property type="term" value="F:sigma factor activity"/>
    <property type="evidence" value="ECO:0007669"/>
    <property type="project" value="UniProtKB-KW"/>
</dbReference>
<name>A0A9W7AA92_9STRA</name>
<dbReference type="InterPro" id="IPR014284">
    <property type="entry name" value="RNA_pol_sigma-70_dom"/>
</dbReference>
<dbReference type="SUPFAM" id="SSF88659">
    <property type="entry name" value="Sigma3 and sigma4 domains of RNA polymerase sigma factors"/>
    <property type="match status" value="2"/>
</dbReference>
<dbReference type="PANTHER" id="PTHR30603">
    <property type="entry name" value="RNA POLYMERASE SIGMA FACTOR RPO"/>
    <property type="match status" value="1"/>
</dbReference>
<dbReference type="Gene3D" id="1.20.120.1810">
    <property type="match status" value="1"/>
</dbReference>
<comment type="similarity">
    <text evidence="1">Belongs to the sigma-70 factor family.</text>
</comment>
<evidence type="ECO:0000313" key="8">
    <source>
        <dbReference type="EMBL" id="GMH64150.1"/>
    </source>
</evidence>
<dbReference type="InterPro" id="IPR007627">
    <property type="entry name" value="RNA_pol_sigma70_r2"/>
</dbReference>
<evidence type="ECO:0000256" key="6">
    <source>
        <dbReference type="SAM" id="MobiDB-lite"/>
    </source>
</evidence>
<feature type="compositionally biased region" description="Low complexity" evidence="6">
    <location>
        <begin position="14"/>
        <end position="26"/>
    </location>
</feature>
<dbReference type="Gene3D" id="1.10.10.10">
    <property type="entry name" value="Winged helix-like DNA-binding domain superfamily/Winged helix DNA-binding domain"/>
    <property type="match status" value="2"/>
</dbReference>
<dbReference type="GO" id="GO:0003677">
    <property type="term" value="F:DNA binding"/>
    <property type="evidence" value="ECO:0007669"/>
    <property type="project" value="UniProtKB-KW"/>
</dbReference>
<keyword evidence="3" id="KW-0731">Sigma factor</keyword>
<evidence type="ECO:0000313" key="9">
    <source>
        <dbReference type="Proteomes" id="UP001162640"/>
    </source>
</evidence>
<evidence type="ECO:0000256" key="4">
    <source>
        <dbReference type="ARBA" id="ARBA00023125"/>
    </source>
</evidence>
<accession>A0A9W7AA92</accession>
<dbReference type="GO" id="GO:0006352">
    <property type="term" value="P:DNA-templated transcription initiation"/>
    <property type="evidence" value="ECO:0007669"/>
    <property type="project" value="InterPro"/>
</dbReference>
<evidence type="ECO:0000256" key="5">
    <source>
        <dbReference type="ARBA" id="ARBA00023163"/>
    </source>
</evidence>
<dbReference type="InterPro" id="IPR050239">
    <property type="entry name" value="Sigma-70_RNA_pol_init_factors"/>
</dbReference>
<dbReference type="NCBIfam" id="TIGR02937">
    <property type="entry name" value="sigma70-ECF"/>
    <property type="match status" value="1"/>
</dbReference>
<dbReference type="InterPro" id="IPR000943">
    <property type="entry name" value="RNA_pol_sigma70"/>
</dbReference>
<keyword evidence="4" id="KW-0238">DNA-binding</keyword>
<protein>
    <recommendedName>
        <fullName evidence="7">RNA polymerase sigma-70 domain-containing protein</fullName>
    </recommendedName>
</protein>
<dbReference type="PRINTS" id="PR00046">
    <property type="entry name" value="SIGMA70FCT"/>
</dbReference>
<keyword evidence="5" id="KW-0804">Transcription</keyword>
<dbReference type="AlphaFoldDB" id="A0A9W7AA92"/>
<feature type="region of interest" description="Disordered" evidence="6">
    <location>
        <begin position="1"/>
        <end position="26"/>
    </location>
</feature>
<dbReference type="SUPFAM" id="SSF88946">
    <property type="entry name" value="Sigma2 domain of RNA polymerase sigma factors"/>
    <property type="match status" value="1"/>
</dbReference>
<dbReference type="Pfam" id="PF04542">
    <property type="entry name" value="Sigma70_r2"/>
    <property type="match status" value="1"/>
</dbReference>
<comment type="caution">
    <text evidence="8">The sequence shown here is derived from an EMBL/GenBank/DDBJ whole genome shotgun (WGS) entry which is preliminary data.</text>
</comment>
<dbReference type="InterPro" id="IPR013325">
    <property type="entry name" value="RNA_pol_sigma_r2"/>
</dbReference>
<dbReference type="Pfam" id="PF04545">
    <property type="entry name" value="Sigma70_r4"/>
    <property type="match status" value="1"/>
</dbReference>
<sequence length="495" mass="55775">MLSPLCSAPRPRILPDSSPSSLSSSTTDLFSEITKPTLSHVVNVDFLTRARQQRRVRKSIEASIVDIRTTKERSDFTSPLFPLSSQNVETRTETPSIFSDFDFDEVHTEVNEDVKFIVRDYSSAVEREIEGKMASEAKARRSEGEQIAMAKHTAQSPMPRITPDQEIELATTIQKGVKIFKIKKELENELCRDPTNAEWSKDANLSKAELRRTVSNYRDAKVRRNCEDEALYLFHKTNSSLRSSFAQSALTQANLGLVHAVIRANKTPRTASRSHEELFQEGSLGLLRAAELFDPTKGLRFSTYATIWIKGVLSNNGSGSSLITVPQREKTKWNKIRRAANGHVEETGREPSNLELSTLTGMDITEIEFVTDSVLRARHTLSLDYRYTSHKGSGDHKSFSILQVDKSMQETSTAETLQLQADVVATMASNLDSRERRLLRLRYGLVDGKSRSLANCAEQMGLSKERVRKLNIKCLEKLREAKESSNLEEYLLTIL</sequence>